<feature type="binding site" evidence="7">
    <location>
        <begin position="41"/>
        <end position="42"/>
    </location>
    <ligand>
        <name>substrate</name>
    </ligand>
</feature>
<evidence type="ECO:0000256" key="2">
    <source>
        <dbReference type="ARBA" id="ARBA00013090"/>
    </source>
</evidence>
<dbReference type="SUPFAM" id="SSF53681">
    <property type="entry name" value="Aspartate/glutamate racemase"/>
    <property type="match status" value="2"/>
</dbReference>
<dbReference type="InterPro" id="IPR001920">
    <property type="entry name" value="Asp/Glu_race"/>
</dbReference>
<dbReference type="InterPro" id="IPR033134">
    <property type="entry name" value="Asp/Glu_racemase_AS_2"/>
</dbReference>
<dbReference type="RefSeq" id="WP_100399812.1">
    <property type="nucleotide sequence ID" value="NZ_JBHSOZ010000003.1"/>
</dbReference>
<dbReference type="Proteomes" id="UP001596142">
    <property type="component" value="Unassembled WGS sequence"/>
</dbReference>
<keyword evidence="6 7" id="KW-0961">Cell wall biogenesis/degradation</keyword>
<gene>
    <name evidence="8" type="primary">racE</name>
    <name evidence="7" type="synonym">murI</name>
    <name evidence="8" type="ORF">ACFPU1_07895</name>
</gene>
<dbReference type="PROSITE" id="PS00923">
    <property type="entry name" value="ASP_GLU_RACEMASE_1"/>
    <property type="match status" value="1"/>
</dbReference>
<dbReference type="PROSITE" id="PS00924">
    <property type="entry name" value="ASP_GLU_RACEMASE_2"/>
    <property type="match status" value="1"/>
</dbReference>
<dbReference type="PANTHER" id="PTHR21198">
    <property type="entry name" value="GLUTAMATE RACEMASE"/>
    <property type="match status" value="1"/>
</dbReference>
<keyword evidence="5 7" id="KW-0413">Isomerase</keyword>
<comment type="function">
    <text evidence="7">Provides the (R)-glutamate required for cell wall biosynthesis.</text>
</comment>
<comment type="catalytic activity">
    <reaction evidence="1 7">
        <text>L-glutamate = D-glutamate</text>
        <dbReference type="Rhea" id="RHEA:12813"/>
        <dbReference type="ChEBI" id="CHEBI:29985"/>
        <dbReference type="ChEBI" id="CHEBI:29986"/>
        <dbReference type="EC" id="5.1.1.3"/>
    </reaction>
</comment>
<sequence>MDQPIGVIDSGLGGLTVAKEIARQLPKEKMIYIGDTARCPYGPRPTEEVRTYTWQMIDRLMDKDIKMLVIACNTATAVVLEEVRQELPIPVVGVVQPGAIAALKLTQTDHVAVIGTNGTITSRAYERALKTINAQIKIESLACPPFVPLVEQGMCEGEEALTIVKQTLAPLKGKSFDTLILGCTHYPLLYDVIQQAVGDDIILISSGDETAREVSTLLYHNGLQFTSDREPEHIFYTTGSSEQFRTIANRWLDVKIDKVNPITLEAIS</sequence>
<evidence type="ECO:0000256" key="5">
    <source>
        <dbReference type="ARBA" id="ARBA00023235"/>
    </source>
</evidence>
<keyword evidence="9" id="KW-1185">Reference proteome</keyword>
<comment type="pathway">
    <text evidence="7">Cell wall biogenesis; peptidoglycan biosynthesis.</text>
</comment>
<dbReference type="NCBIfam" id="NF002035">
    <property type="entry name" value="PRK00865.1-3"/>
    <property type="match status" value="1"/>
</dbReference>
<feature type="binding site" evidence="7">
    <location>
        <begin position="73"/>
        <end position="74"/>
    </location>
    <ligand>
        <name>substrate</name>
    </ligand>
</feature>
<evidence type="ECO:0000313" key="9">
    <source>
        <dbReference type="Proteomes" id="UP001596142"/>
    </source>
</evidence>
<dbReference type="Gene3D" id="3.40.50.1860">
    <property type="match status" value="2"/>
</dbReference>
<dbReference type="EMBL" id="JBHSOZ010000003">
    <property type="protein sequence ID" value="MFC5712700.1"/>
    <property type="molecule type" value="Genomic_DNA"/>
</dbReference>
<dbReference type="EC" id="5.1.1.3" evidence="2 7"/>
<feature type="active site" description="Proton donor/acceptor" evidence="7">
    <location>
        <position position="183"/>
    </location>
</feature>
<keyword evidence="3 7" id="KW-0133">Cell shape</keyword>
<keyword evidence="4 7" id="KW-0573">Peptidoglycan synthesis</keyword>
<dbReference type="Pfam" id="PF01177">
    <property type="entry name" value="Asp_Glu_race"/>
    <property type="match status" value="1"/>
</dbReference>
<evidence type="ECO:0000256" key="7">
    <source>
        <dbReference type="HAMAP-Rule" id="MF_00258"/>
    </source>
</evidence>
<evidence type="ECO:0000256" key="3">
    <source>
        <dbReference type="ARBA" id="ARBA00022960"/>
    </source>
</evidence>
<name>A0ABW0YMP6_9BACI</name>
<organism evidence="8 9">
    <name type="scientific">Thalassorhabdus alkalitolerans</name>
    <dbReference type="NCBI Taxonomy" id="2282697"/>
    <lineage>
        <taxon>Bacteria</taxon>
        <taxon>Bacillati</taxon>
        <taxon>Bacillota</taxon>
        <taxon>Bacilli</taxon>
        <taxon>Bacillales</taxon>
        <taxon>Bacillaceae</taxon>
        <taxon>Thalassorhabdus</taxon>
    </lineage>
</organism>
<comment type="caution">
    <text evidence="8">The sequence shown here is derived from an EMBL/GenBank/DDBJ whole genome shotgun (WGS) entry which is preliminary data.</text>
</comment>
<evidence type="ECO:0000313" key="8">
    <source>
        <dbReference type="EMBL" id="MFC5712700.1"/>
    </source>
</evidence>
<dbReference type="GO" id="GO:0008881">
    <property type="term" value="F:glutamate racemase activity"/>
    <property type="evidence" value="ECO:0007669"/>
    <property type="project" value="UniProtKB-EC"/>
</dbReference>
<comment type="similarity">
    <text evidence="7">Belongs to the aspartate/glutamate racemases family.</text>
</comment>
<feature type="binding site" evidence="7">
    <location>
        <begin position="9"/>
        <end position="10"/>
    </location>
    <ligand>
        <name>substrate</name>
    </ligand>
</feature>
<evidence type="ECO:0000256" key="1">
    <source>
        <dbReference type="ARBA" id="ARBA00001602"/>
    </source>
</evidence>
<dbReference type="InterPro" id="IPR004391">
    <property type="entry name" value="Glu_race"/>
</dbReference>
<dbReference type="InterPro" id="IPR018187">
    <property type="entry name" value="Asp/Glu_racemase_AS_1"/>
</dbReference>
<evidence type="ECO:0000256" key="4">
    <source>
        <dbReference type="ARBA" id="ARBA00022984"/>
    </source>
</evidence>
<feature type="active site" description="Proton donor/acceptor" evidence="7">
    <location>
        <position position="72"/>
    </location>
</feature>
<feature type="binding site" evidence="7">
    <location>
        <begin position="184"/>
        <end position="185"/>
    </location>
    <ligand>
        <name>substrate</name>
    </ligand>
</feature>
<dbReference type="PANTHER" id="PTHR21198:SF2">
    <property type="entry name" value="GLUTAMATE RACEMASE"/>
    <property type="match status" value="1"/>
</dbReference>
<proteinExistence type="inferred from homology"/>
<protein>
    <recommendedName>
        <fullName evidence="2 7">Glutamate racemase</fullName>
        <ecNumber evidence="2 7">5.1.1.3</ecNumber>
    </recommendedName>
</protein>
<dbReference type="NCBIfam" id="TIGR00067">
    <property type="entry name" value="glut_race"/>
    <property type="match status" value="1"/>
</dbReference>
<evidence type="ECO:0000256" key="6">
    <source>
        <dbReference type="ARBA" id="ARBA00023316"/>
    </source>
</evidence>
<dbReference type="InterPro" id="IPR015942">
    <property type="entry name" value="Asp/Glu/hydantoin_racemase"/>
</dbReference>
<reference evidence="9" key="1">
    <citation type="journal article" date="2019" name="Int. J. Syst. Evol. Microbiol.">
        <title>The Global Catalogue of Microorganisms (GCM) 10K type strain sequencing project: providing services to taxonomists for standard genome sequencing and annotation.</title>
        <authorList>
            <consortium name="The Broad Institute Genomics Platform"/>
            <consortium name="The Broad Institute Genome Sequencing Center for Infectious Disease"/>
            <person name="Wu L."/>
            <person name="Ma J."/>
        </authorList>
    </citation>
    <scope>NUCLEOTIDE SEQUENCE [LARGE SCALE GENOMIC DNA]</scope>
    <source>
        <strain evidence="9">CECT 7184</strain>
    </source>
</reference>
<accession>A0ABW0YMP6</accession>
<dbReference type="HAMAP" id="MF_00258">
    <property type="entry name" value="Glu_racemase"/>
    <property type="match status" value="1"/>
</dbReference>